<evidence type="ECO:0000313" key="2">
    <source>
        <dbReference type="Proteomes" id="UP001162734"/>
    </source>
</evidence>
<dbReference type="Pfam" id="PF14255">
    <property type="entry name" value="Zn_ribbon_21"/>
    <property type="match status" value="1"/>
</dbReference>
<reference evidence="2" key="1">
    <citation type="journal article" date="2022" name="Int. J. Syst. Evol. Microbiol.">
        <title>Anaeromyxobacter oryzae sp. nov., Anaeromyxobacter diazotrophicus sp. nov. and Anaeromyxobacter paludicola sp. nov., isolated from paddy soils.</title>
        <authorList>
            <person name="Itoh H."/>
            <person name="Xu Z."/>
            <person name="Mise K."/>
            <person name="Masuda Y."/>
            <person name="Ushijima N."/>
            <person name="Hayakawa C."/>
            <person name="Shiratori Y."/>
            <person name="Senoo K."/>
        </authorList>
    </citation>
    <scope>NUCLEOTIDE SEQUENCE [LARGE SCALE GENOMIC DNA]</scope>
    <source>
        <strain evidence="2">Red630</strain>
    </source>
</reference>
<protein>
    <recommendedName>
        <fullName evidence="3">CPXCG motif-containing cysteine-rich protein</fullName>
    </recommendedName>
</protein>
<dbReference type="InterPro" id="IPR025990">
    <property type="entry name" value="zinc_ribbon_bacterial"/>
</dbReference>
<proteinExistence type="predicted"/>
<dbReference type="Proteomes" id="UP001162734">
    <property type="component" value="Chromosome"/>
</dbReference>
<dbReference type="RefSeq" id="WP_248340923.1">
    <property type="nucleotide sequence ID" value="NZ_AP025592.1"/>
</dbReference>
<dbReference type="EMBL" id="AP025592">
    <property type="protein sequence ID" value="BDG09190.1"/>
    <property type="molecule type" value="Genomic_DNA"/>
</dbReference>
<evidence type="ECO:0000313" key="1">
    <source>
        <dbReference type="EMBL" id="BDG09190.1"/>
    </source>
</evidence>
<evidence type="ECO:0008006" key="3">
    <source>
        <dbReference type="Google" id="ProtNLM"/>
    </source>
</evidence>
<accession>A0ABM7XBF9</accession>
<name>A0ABM7XBF9_9BACT</name>
<keyword evidence="2" id="KW-1185">Reference proteome</keyword>
<dbReference type="PIRSF" id="PIRSF037225">
    <property type="entry name" value="UCP037225"/>
    <property type="match status" value="1"/>
</dbReference>
<gene>
    <name evidence="1" type="ORF">AMPC_23030</name>
</gene>
<sequence length="60" mass="6675">MDQEIQCPYCGEWVTIFIDPGGGDVQTYEEDCPVCCRPWVIHAVEEEPGGFAVGIARQDD</sequence>
<dbReference type="InterPro" id="IPR017143">
    <property type="entry name" value="UCP037225"/>
</dbReference>
<organism evidence="1 2">
    <name type="scientific">Anaeromyxobacter paludicola</name>
    <dbReference type="NCBI Taxonomy" id="2918171"/>
    <lineage>
        <taxon>Bacteria</taxon>
        <taxon>Pseudomonadati</taxon>
        <taxon>Myxococcota</taxon>
        <taxon>Myxococcia</taxon>
        <taxon>Myxococcales</taxon>
        <taxon>Cystobacterineae</taxon>
        <taxon>Anaeromyxobacteraceae</taxon>
        <taxon>Anaeromyxobacter</taxon>
    </lineage>
</organism>